<dbReference type="InterPro" id="IPR036397">
    <property type="entry name" value="RNaseH_sf"/>
</dbReference>
<feature type="compositionally biased region" description="Basic and acidic residues" evidence="8">
    <location>
        <begin position="2470"/>
        <end position="2481"/>
    </location>
</feature>
<evidence type="ECO:0000256" key="4">
    <source>
        <dbReference type="ARBA" id="ARBA00022737"/>
    </source>
</evidence>
<comment type="caution">
    <text evidence="10">The sequence shown here is derived from an EMBL/GenBank/DDBJ whole genome shotgun (WGS) entry which is preliminary data.</text>
</comment>
<feature type="compositionally biased region" description="Low complexity" evidence="8">
    <location>
        <begin position="2443"/>
        <end position="2464"/>
    </location>
</feature>
<feature type="coiled-coil region" evidence="7">
    <location>
        <begin position="4219"/>
        <end position="4425"/>
    </location>
</feature>
<evidence type="ECO:0000256" key="2">
    <source>
        <dbReference type="ARBA" id="ARBA00022679"/>
    </source>
</evidence>
<dbReference type="GO" id="GO:0003676">
    <property type="term" value="F:nucleic acid binding"/>
    <property type="evidence" value="ECO:0007669"/>
    <property type="project" value="InterPro"/>
</dbReference>
<feature type="region of interest" description="Disordered" evidence="8">
    <location>
        <begin position="3404"/>
        <end position="3430"/>
    </location>
</feature>
<dbReference type="Gene3D" id="3.30.420.10">
    <property type="entry name" value="Ribonuclease H-like superfamily/Ribonuclease H"/>
    <property type="match status" value="1"/>
</dbReference>
<feature type="region of interest" description="Disordered" evidence="8">
    <location>
        <begin position="806"/>
        <end position="837"/>
    </location>
</feature>
<dbReference type="PROSITE" id="PS51682">
    <property type="entry name" value="SAM_OMT_I"/>
    <property type="match status" value="1"/>
</dbReference>
<keyword evidence="4" id="KW-0677">Repeat</keyword>
<dbReference type="Gene3D" id="1.25.40.10">
    <property type="entry name" value="Tetratricopeptide repeat domain"/>
    <property type="match status" value="4"/>
</dbReference>
<feature type="compositionally biased region" description="Pro residues" evidence="8">
    <location>
        <begin position="1613"/>
        <end position="1631"/>
    </location>
</feature>
<proteinExistence type="inferred from homology"/>
<feature type="compositionally biased region" description="Basic and acidic residues" evidence="8">
    <location>
        <begin position="667"/>
        <end position="688"/>
    </location>
</feature>
<dbReference type="GO" id="GO:0015074">
    <property type="term" value="P:DNA integration"/>
    <property type="evidence" value="ECO:0007669"/>
    <property type="project" value="InterPro"/>
</dbReference>
<evidence type="ECO:0000256" key="8">
    <source>
        <dbReference type="SAM" id="MobiDB-lite"/>
    </source>
</evidence>
<accession>A0A1Q9C7S8</accession>
<dbReference type="SUPFAM" id="SSF53335">
    <property type="entry name" value="S-adenosyl-L-methionine-dependent methyltransferases"/>
    <property type="match status" value="1"/>
</dbReference>
<dbReference type="InterPro" id="IPR029063">
    <property type="entry name" value="SAM-dependent_MTases_sf"/>
</dbReference>
<gene>
    <name evidence="10" type="primary">COMT</name>
    <name evidence="10" type="ORF">AK812_SmicGene40759</name>
</gene>
<comment type="similarity">
    <text evidence="5">Belongs to the class I-like SAM-binding methyltransferase superfamily. Cation-dependent O-methyltransferase family.</text>
</comment>
<feature type="domain" description="Integrase catalytic" evidence="9">
    <location>
        <begin position="1972"/>
        <end position="2155"/>
    </location>
</feature>
<feature type="compositionally biased region" description="Low complexity" evidence="8">
    <location>
        <begin position="1632"/>
        <end position="1649"/>
    </location>
</feature>
<keyword evidence="7" id="KW-0175">Coiled coil</keyword>
<evidence type="ECO:0000313" key="10">
    <source>
        <dbReference type="EMBL" id="OLP79003.1"/>
    </source>
</evidence>
<feature type="compositionally biased region" description="Basic residues" evidence="8">
    <location>
        <begin position="745"/>
        <end position="776"/>
    </location>
</feature>
<evidence type="ECO:0000256" key="7">
    <source>
        <dbReference type="SAM" id="Coils"/>
    </source>
</evidence>
<feature type="region of interest" description="Disordered" evidence="8">
    <location>
        <begin position="1071"/>
        <end position="1143"/>
    </location>
</feature>
<evidence type="ECO:0000256" key="5">
    <source>
        <dbReference type="ARBA" id="ARBA00023453"/>
    </source>
</evidence>
<feature type="region of interest" description="Disordered" evidence="8">
    <location>
        <begin position="1600"/>
        <end position="1653"/>
    </location>
</feature>
<feature type="region of interest" description="Disordered" evidence="8">
    <location>
        <begin position="2423"/>
        <end position="2488"/>
    </location>
</feature>
<dbReference type="InterPro" id="IPR002935">
    <property type="entry name" value="SAM_O-MeTrfase"/>
</dbReference>
<dbReference type="InterPro" id="IPR002885">
    <property type="entry name" value="PPR_rpt"/>
</dbReference>
<dbReference type="PANTHER" id="PTHR47447:SF17">
    <property type="entry name" value="OS12G0638900 PROTEIN"/>
    <property type="match status" value="1"/>
</dbReference>
<feature type="compositionally biased region" description="Low complexity" evidence="8">
    <location>
        <begin position="1826"/>
        <end position="1848"/>
    </location>
</feature>
<feature type="compositionally biased region" description="Low complexity" evidence="8">
    <location>
        <begin position="691"/>
        <end position="703"/>
    </location>
</feature>
<reference evidence="10 11" key="1">
    <citation type="submission" date="2016-02" db="EMBL/GenBank/DDBJ databases">
        <title>Genome analysis of coral dinoflagellate symbionts highlights evolutionary adaptations to a symbiotic lifestyle.</title>
        <authorList>
            <person name="Aranda M."/>
            <person name="Li Y."/>
            <person name="Liew Y.J."/>
            <person name="Baumgarten S."/>
            <person name="Simakov O."/>
            <person name="Wilson M."/>
            <person name="Piel J."/>
            <person name="Ashoor H."/>
            <person name="Bougouffa S."/>
            <person name="Bajic V.B."/>
            <person name="Ryu T."/>
            <person name="Ravasi T."/>
            <person name="Bayer T."/>
            <person name="Micklem G."/>
            <person name="Kim H."/>
            <person name="Bhak J."/>
            <person name="Lajeunesse T.C."/>
            <person name="Voolstra C.R."/>
        </authorList>
    </citation>
    <scope>NUCLEOTIDE SEQUENCE [LARGE SCALE GENOMIC DNA]</scope>
    <source>
        <strain evidence="10 11">CCMP2467</strain>
    </source>
</reference>
<evidence type="ECO:0000256" key="3">
    <source>
        <dbReference type="ARBA" id="ARBA00022691"/>
    </source>
</evidence>
<dbReference type="Gene3D" id="3.40.50.150">
    <property type="entry name" value="Vaccinia Virus protein VP39"/>
    <property type="match status" value="1"/>
</dbReference>
<dbReference type="InterPro" id="IPR012337">
    <property type="entry name" value="RNaseH-like_sf"/>
</dbReference>
<feature type="region of interest" description="Disordered" evidence="8">
    <location>
        <begin position="664"/>
        <end position="704"/>
    </location>
</feature>
<feature type="compositionally biased region" description="Basic and acidic residues" evidence="8">
    <location>
        <begin position="822"/>
        <end position="833"/>
    </location>
</feature>
<evidence type="ECO:0000313" key="11">
    <source>
        <dbReference type="Proteomes" id="UP000186817"/>
    </source>
</evidence>
<dbReference type="Pfam" id="PF01596">
    <property type="entry name" value="Methyltransf_3"/>
    <property type="match status" value="1"/>
</dbReference>
<dbReference type="GO" id="GO:0008171">
    <property type="term" value="F:O-methyltransferase activity"/>
    <property type="evidence" value="ECO:0007669"/>
    <property type="project" value="InterPro"/>
</dbReference>
<evidence type="ECO:0000259" key="9">
    <source>
        <dbReference type="PROSITE" id="PS50994"/>
    </source>
</evidence>
<feature type="compositionally biased region" description="Gly residues" evidence="8">
    <location>
        <begin position="727"/>
        <end position="744"/>
    </location>
</feature>
<dbReference type="OrthoDB" id="10251242at2759"/>
<dbReference type="GO" id="GO:0032259">
    <property type="term" value="P:methylation"/>
    <property type="evidence" value="ECO:0007669"/>
    <property type="project" value="UniProtKB-KW"/>
</dbReference>
<sequence length="4436" mass="494729">MASRLAARVAWVAKQRQWQDALSLLAPLRQQLDEPLAGSAAHALTVACTATATASLRCLSWQVALEVLQSLQPDAWDQVTFCTALTACDRGLQWRLALQLLGRMDKDALDVNDFVASAAISACGKSSSWTVSLQLLEQVCVGESLESWGISINASISALAHGQQWAQCLDLLRRCMEESTASRGTFPDVVAFNATLAALSKQARWPQALNVSWRVCDQRLPRAIALRPRRRRLAATNFSKLIFAANTWLLFSKTSFAELNSQSKFGATALVAGGNSHDTSVFVHYDLDEASLEPSAKNFSLEFFDYPILPAGYDKVWNFETVAECEFGGLRQNHFGNHSEISGDYQDFFFGKNSEIYYQDDRAHYSLEGEMAYHGHGPGGGGGIPLHEFRRDVPPGWSPNLPDYPLRLFFERLKLWYRIYEGQDEMVGPLVAGRLQGKAQRVGMQLRLPRPDGNVDVGSDALVRLPVDEVRDPSDPSIVLQRAIPSGVQALCNALRDAFGLSDQEMVSRSIEDFFEFRRGKMTFQEYSIEWDIRLEEATTRAGLDLNEVGKFYLFFKNANLTAKFVDDIKLQLQGDLRRFQEARSLALRLITRKDDAGESYYLDDPEESLGSSWNDDMWSEDGWSWVDSSDSYWTDDYEYDWDPYAGDQEVWYEDEEGWLDEGSEFYDDHPSYHGESYETDQSKEDPLRQGSSSPGSESYPSKGGKGLGCAICGSRWHQTSSCPVGGSKGGTKGHSKGYGGSWGKGKKGGGKSKSKGKGKWIPRFKGGKSKGKGKGGKGYYGYSKALIHSFNETKPVTPERPRTVHFKLDADDEQPVLNLQRPRDDRSDDVRQDTSLSAPVEKKLDFTFATAIYGSNVTYHTVRGEQRRGLLVDPGAASGLIGSETLRDLLEHCVDQKGTDQVLWRHDKSTSVSGISGTPEATLGEVHLPLRMAGARSTYSADVLGGEGSLCPALLSNPALRKQKAAILCDHFENGDGVMVIPQSQGSPKKATSWHYLRLLLTDSGHYLLPVDDTREVSGHTKGEIEQQMRVWFQDIKNEWNDVRHCFLLEKETTKGRERERCYEFGALTDSNPLETTSSTTSEFSSTTLSTLTKETDQSRTDTVSVNVTGSNPKTTSSTTSGPLQLCSQEPSQSGSQHAEVSVDMSPTALPGKPFLDGPTQPVSLPEIDSWSVEEGYLVRHHRVPRRMLFTPNCATDCPKDVSLVAGSRTTYMYLLPRKRGERVLRDDWKKAGIPNRDMEQMWTGRTVFKVEAKKESAAPIPADEAVLDALSREDFPHYDGDTFPTHWDQTRKDEMKLEYQAIPEEFYTKTGRRPITPANFSSWMRASTKRGLRFQFWELCAGSGRLRMALLTASIVVGFPVDYRYGWDLAHPPHQELLRQCQVEFQPAHIFAAPTCRPWSVASSSKAPALRAAERARELPTLEFLYEILLFQHNSNLGFTLEQPYGSAMLTDSPISRLRDTGGVRIWRLDQCMLGAQDERGSPIRKATALLSNRRLRMVIKRCDGHRGKPHGVLQGKVCGVNRTAMAAVYPKRLCQLFGQDLWCSLRRDAATSCRPWPPQLLWMHGIYYSCERCQLGRSAPPGCEHTLVPGQCRYGQPGMRRSRSLAAPEAPQPPRDALPTTPDAPQPPSTQTAAPSSIPASTPAPSRSDLEDVTGPFKFLARNGDYSMVKLVCDSSVQLSGEARLYLKAALLQMLRTCIDLFNDNTSVDYDHWLEDPVLLKVFQEIFASQFSVLGVMCSLRPWRRKVPDPYLSSACAPLRLLIQGNMRQWQVYALEDMRLLSHNQLHEPLGESDWNFHLFGVRPNDVRADQVPSGLDGDPDGPRGSSSRARRSATAAQPAAPLAPSERENDGRSAAPDSFEPPPEAGVEHAEEGEQEESFDAVRPEQGPETLKPLFDFKKVFKRLQSGLIESDPVTAKRLLLGLHERFYHAPIGDFKNMLLRAGMSSDILPLAEEAVMSCSICRKYVRLPNRPQVKIGAGAGIFNHRIQADLFEYKKVWILLIIDEATRFKAATSVMSKDFAEITRKMVEHWFTVYGAPMQLVMDQETGMMSHEAGRELERFGIDRVPKGTTSGDAGKQHTGTGLVERHVGLLELTMQKLEAELDRQGIAIMPHELAKECSMAHNQSLNYNGATPSMAVFGVLPRPFYQEDTDNVVAMAGALQTDITPFERALRIRQTSLSMVQRAVAEDRVARANRSRPQQLRLRELVPGTTLVDYYREVNGDVGWRGPAELLKVSREEGTAILSYQGRPYLVSLRHIRPHQAGVFVTLSQVQEGDFNLLRTLVEKISPYKVMTVGWIVEHKDGCTMWRRSATSSLSYQETWGHITSVARALSSRAVGGALFGHGVRSFVPPKQSVGVLLYWKMHEAGKSFHEHTTDAVIVMKKITTNVIEETAFLYVYFYVFPDYEVKKDMRVLPSEGFDDADVPMNGDGGDPMSVGSSSPRTPTPPTTTSTDPDSPQSMDTEEESTRGEKRKGPDTRTVTLAPETKKSKLEELFALMSDRRVHTTAQHNLVNLYWVMHWTQAIPTEYPDIWQSYENSVYVAQWDLFMSRQTDHVVTNVKNTNHYLFQWSGKVNCELMACLNSGEIYKVDDETDNLSEADCYPIWEQVERADEDEIKQFVDTKSFEKMHRNSLTSDVIVIDAVWVRKWKRLPDGSRKVKSRLCARGCFDKQKDLLSTRSTTATRLSQRLLMSSAAVQELNCESWDISGAFLKGLSFEKVRELLKAKGIRTPVRKVAVIVPANVWRHLGKFDPQFRIDVTKLGDYVLLCLKPVYGLSDAPLAWQLCLHAHFEGQKGHPSLMDEKYFFWRDQKDRYIAGVTTHVDDCGAVGKKRWLDEQYSLLMAKFGKVTRQKLPFMHCGVLYSRISDTDQLTPEELTNFRSILGGILWLTATRLDLVSDVCLLQSQVTRARIEQLKQANNVVKKAKAEIGQNLGIVFRRLRPPLRLACVHDSSAAGNVRNYAQEGVLVMMCEDGLGDFSRDEEHVMQDYQTKLLGGKAHILWAHGAKAKRISYSTSHAETLAAISGLEASTLVAVRMAELMYLPGRPKLQALIAAQEQGIPRLPVDDYTDCRDFFELASGDKSVSQDKNQRLYILAFREARMTGRIRWLVLCPTESMTADALTKAMISPALMTLLSSGQVEFFNAGEHRMTLRSLPRLANVTEQHFDMHDRDLIREVSTLAASSCLATTKTRGMWLAMFLVAMATPVSATASTSTATSTSSPTASSTSATSWDDWRWIFTLVTIVVVTERLLWQSAKLWWRHLTRPGTSTSTAPTATSTTTTSDDMDVDDAYIGGETTGDVRLQRLVDELTVERDYLRELSQRQATELANSRALAENRWSTVERLSNQLHAQRREWCGDVYVTTELVQACLAGDSLKRVVVQRDGEEVVLELQFPVEGAADQQVEGSPDQEDEREKGESAGNQQLDDMCQSRYQPDVVSANAAASACERSSAWQRALAILHGGPGPGASELRDLASYGIEASAIGRGRRWAESLQVLLRAHASGLRPTQTLFNIVLASCEHAGSWLTAIALLEEMRVSRMAGLISFNTCMAACAAAAQWRKALDLLAEVQSLYQPDCATMGSSMTALAKGQQWHRAWELLQGFVSQGLQPNQVVVNACISAAEAGHQWPWALELLFFSKKELRPDIITYNTAVSACEKSSEWQRAFLLLRELQDRCLQPDSTSYGAAVLAAVSARPMQWTAAFSLLEEMMGRRITPQLATFTQLLMECELRGLAERERSLLLALPEALEASVSAVTETSASATREDVSQLVLHVAAQKSLLSGDLDRCTEFLRRLDRAGLWNPLAEALWLRAKGNDSVKNRAEGRARAPPEGLRAGRAKELRLCRHVFASASMDAKSVCEAMEDFGHRLSQQGLWLKLAAGAKGDLLVSALSHAPAGPVLEIGSYCGYSAIRLALSGRGVVTLETDPIHAVIARNMVMMAGLDHRVDVRIGHSKDVLPRLGKFEGDQKFAFVFMDQKGSRFHEDLRLLADRDLLCDGAVVVADNVLKPGAPIFLYLLAQAAKRGDSATEIVELQEFAMPAEDWMSVSTLHRPRGLLTLAPREAPAELWELHAASERIRTQAMGQGVTFKEWSLFNEEMRSGLEKFGISSNRAAVKAQIRDAQQSGRDANVQLATESRTVLATQRELSRLREQNRRLEKAAKRSDAEFLQADLKLGGALQTKPSTVALAAEGKHGAGKSKALAVAKKIGATRKEVQRLKMDRAELLAKLSSQQQALDKVNFEIRQHSEHVEELKERSQNLEEMMANMDQADALQVQKATQESQRIQSFFASMNKEIQKAREKKANLDARIAQLTVERQKEEQRAKNQAQEARAVATEVEQANSELADVKQEISKLDGQIQAQQSKEEKMKNELQQEQVRYQQELKDKAIREQQIEGLTTELAAKSKAASALEAQYIKLQRKAASWISGVKIG</sequence>
<dbReference type="Pfam" id="PF01535">
    <property type="entry name" value="PPR"/>
    <property type="match status" value="1"/>
</dbReference>
<keyword evidence="1 10" id="KW-0489">Methyltransferase</keyword>
<dbReference type="EMBL" id="LSRX01001536">
    <property type="protein sequence ID" value="OLP79003.1"/>
    <property type="molecule type" value="Genomic_DNA"/>
</dbReference>
<dbReference type="InterPro" id="IPR001584">
    <property type="entry name" value="Integrase_cat-core"/>
</dbReference>
<dbReference type="Proteomes" id="UP000186817">
    <property type="component" value="Unassembled WGS sequence"/>
</dbReference>
<dbReference type="PROSITE" id="PS51375">
    <property type="entry name" value="PPR"/>
    <property type="match status" value="1"/>
</dbReference>
<feature type="compositionally biased region" description="Low complexity" evidence="8">
    <location>
        <begin position="1075"/>
        <end position="1094"/>
    </location>
</feature>
<dbReference type="PANTHER" id="PTHR47447">
    <property type="entry name" value="OS03G0856100 PROTEIN"/>
    <property type="match status" value="1"/>
</dbReference>
<protein>
    <submittedName>
        <fullName evidence="10">Catechol O-methyltransferase</fullName>
    </submittedName>
</protein>
<feature type="repeat" description="PPR" evidence="6">
    <location>
        <begin position="3650"/>
        <end position="3684"/>
    </location>
</feature>
<keyword evidence="3" id="KW-0949">S-adenosyl-L-methionine</keyword>
<feature type="compositionally biased region" description="Polar residues" evidence="8">
    <location>
        <begin position="1102"/>
        <end position="1140"/>
    </location>
</feature>
<feature type="region of interest" description="Disordered" evidence="8">
    <location>
        <begin position="3272"/>
        <end position="3293"/>
    </location>
</feature>
<keyword evidence="11" id="KW-1185">Reference proteome</keyword>
<feature type="compositionally biased region" description="Low complexity" evidence="8">
    <location>
        <begin position="3273"/>
        <end position="3288"/>
    </location>
</feature>
<evidence type="ECO:0000256" key="6">
    <source>
        <dbReference type="PROSITE-ProRule" id="PRU00708"/>
    </source>
</evidence>
<feature type="region of interest" description="Disordered" evidence="8">
    <location>
        <begin position="722"/>
        <end position="776"/>
    </location>
</feature>
<dbReference type="InterPro" id="IPR011990">
    <property type="entry name" value="TPR-like_helical_dom_sf"/>
</dbReference>
<feature type="coiled-coil region" evidence="7">
    <location>
        <begin position="4144"/>
        <end position="4171"/>
    </location>
</feature>
<evidence type="ECO:0000256" key="1">
    <source>
        <dbReference type="ARBA" id="ARBA00022603"/>
    </source>
</evidence>
<dbReference type="SUPFAM" id="SSF53098">
    <property type="entry name" value="Ribonuclease H-like"/>
    <property type="match status" value="1"/>
</dbReference>
<keyword evidence="2 10" id="KW-0808">Transferase</keyword>
<dbReference type="PROSITE" id="PS50994">
    <property type="entry name" value="INTEGRASE"/>
    <property type="match status" value="1"/>
</dbReference>
<organism evidence="10 11">
    <name type="scientific">Symbiodinium microadriaticum</name>
    <name type="common">Dinoflagellate</name>
    <name type="synonym">Zooxanthella microadriatica</name>
    <dbReference type="NCBI Taxonomy" id="2951"/>
    <lineage>
        <taxon>Eukaryota</taxon>
        <taxon>Sar</taxon>
        <taxon>Alveolata</taxon>
        <taxon>Dinophyceae</taxon>
        <taxon>Suessiales</taxon>
        <taxon>Symbiodiniaceae</taxon>
        <taxon>Symbiodinium</taxon>
    </lineage>
</organism>
<name>A0A1Q9C7S8_SYMMI</name>
<feature type="region of interest" description="Disordered" evidence="8">
    <location>
        <begin position="1811"/>
        <end position="1893"/>
    </location>
</feature>